<comment type="caution">
    <text evidence="2">The sequence shown here is derived from an EMBL/GenBank/DDBJ whole genome shotgun (WGS) entry which is preliminary data.</text>
</comment>
<reference evidence="2" key="1">
    <citation type="journal article" date="2014" name="Front. Microbiol.">
        <title>High frequency of phylogenetically diverse reductive dehalogenase-homologous genes in deep subseafloor sedimentary metagenomes.</title>
        <authorList>
            <person name="Kawai M."/>
            <person name="Futagami T."/>
            <person name="Toyoda A."/>
            <person name="Takaki Y."/>
            <person name="Nishi S."/>
            <person name="Hori S."/>
            <person name="Arai W."/>
            <person name="Tsubouchi T."/>
            <person name="Morono Y."/>
            <person name="Uchiyama I."/>
            <person name="Ito T."/>
            <person name="Fujiyama A."/>
            <person name="Inagaki F."/>
            <person name="Takami H."/>
        </authorList>
    </citation>
    <scope>NUCLEOTIDE SEQUENCE</scope>
    <source>
        <strain evidence="2">Expedition CK06-06</strain>
    </source>
</reference>
<dbReference type="PANTHER" id="PTHR11461:SF211">
    <property type="entry name" value="GH10112P-RELATED"/>
    <property type="match status" value="1"/>
</dbReference>
<sequence>VDLFKQIQSKSENLIFSPYSIGTVLAMIYSGSGGKTAVEMSEVLYFPAQELLDPVESGMRESMQATDTMQGTDFRLANAIWAQEDFSFLPDYLARVEKYYDAPLSLLDFVETSNREESRKKINHWVEEKTNNRIQDLIQPGILDASTRLVLTNAIYFNGGWMFPFDTAATFPSLFHTS</sequence>
<dbReference type="AlphaFoldDB" id="X1KSA1"/>
<accession>X1KSA1</accession>
<proteinExistence type="predicted"/>
<dbReference type="InterPro" id="IPR042178">
    <property type="entry name" value="Serpin_sf_1"/>
</dbReference>
<dbReference type="InterPro" id="IPR023796">
    <property type="entry name" value="Serpin_dom"/>
</dbReference>
<feature type="domain" description="Serpin" evidence="1">
    <location>
        <begin position="1"/>
        <end position="178"/>
    </location>
</feature>
<organism evidence="2">
    <name type="scientific">marine sediment metagenome</name>
    <dbReference type="NCBI Taxonomy" id="412755"/>
    <lineage>
        <taxon>unclassified sequences</taxon>
        <taxon>metagenomes</taxon>
        <taxon>ecological metagenomes</taxon>
    </lineage>
</organism>
<name>X1KSA1_9ZZZZ</name>
<evidence type="ECO:0000259" key="1">
    <source>
        <dbReference type="SMART" id="SM00093"/>
    </source>
</evidence>
<dbReference type="SUPFAM" id="SSF56574">
    <property type="entry name" value="Serpins"/>
    <property type="match status" value="1"/>
</dbReference>
<dbReference type="GO" id="GO:0004867">
    <property type="term" value="F:serine-type endopeptidase inhibitor activity"/>
    <property type="evidence" value="ECO:0007669"/>
    <property type="project" value="InterPro"/>
</dbReference>
<feature type="non-terminal residue" evidence="2">
    <location>
        <position position="178"/>
    </location>
</feature>
<evidence type="ECO:0000313" key="2">
    <source>
        <dbReference type="EMBL" id="GAI09947.1"/>
    </source>
</evidence>
<dbReference type="SMART" id="SM00093">
    <property type="entry name" value="SERPIN"/>
    <property type="match status" value="1"/>
</dbReference>
<feature type="non-terminal residue" evidence="2">
    <location>
        <position position="1"/>
    </location>
</feature>
<dbReference type="Pfam" id="PF00079">
    <property type="entry name" value="Serpin"/>
    <property type="match status" value="1"/>
</dbReference>
<protein>
    <recommendedName>
        <fullName evidence="1">Serpin domain-containing protein</fullName>
    </recommendedName>
</protein>
<dbReference type="PANTHER" id="PTHR11461">
    <property type="entry name" value="SERINE PROTEASE INHIBITOR, SERPIN"/>
    <property type="match status" value="1"/>
</dbReference>
<dbReference type="EMBL" id="BARV01012958">
    <property type="protein sequence ID" value="GAI09947.1"/>
    <property type="molecule type" value="Genomic_DNA"/>
</dbReference>
<dbReference type="Gene3D" id="3.30.497.10">
    <property type="entry name" value="Antithrombin, subunit I, domain 2"/>
    <property type="match status" value="1"/>
</dbReference>
<dbReference type="InterPro" id="IPR036186">
    <property type="entry name" value="Serpin_sf"/>
</dbReference>
<dbReference type="InterPro" id="IPR000215">
    <property type="entry name" value="Serpin_fam"/>
</dbReference>
<dbReference type="GO" id="GO:0005615">
    <property type="term" value="C:extracellular space"/>
    <property type="evidence" value="ECO:0007669"/>
    <property type="project" value="InterPro"/>
</dbReference>
<gene>
    <name evidence="2" type="ORF">S06H3_23712</name>
</gene>